<organism evidence="7 8">
    <name type="scientific">Sphaerisporangium corydalis</name>
    <dbReference type="NCBI Taxonomy" id="1441875"/>
    <lineage>
        <taxon>Bacteria</taxon>
        <taxon>Bacillati</taxon>
        <taxon>Actinomycetota</taxon>
        <taxon>Actinomycetes</taxon>
        <taxon>Streptosporangiales</taxon>
        <taxon>Streptosporangiaceae</taxon>
        <taxon>Sphaerisporangium</taxon>
    </lineage>
</organism>
<dbReference type="GO" id="GO:0004314">
    <property type="term" value="F:[acyl-carrier-protein] S-malonyltransferase activity"/>
    <property type="evidence" value="ECO:0007669"/>
    <property type="project" value="UniProtKB-EC"/>
</dbReference>
<keyword evidence="3 7" id="KW-0012">Acyltransferase</keyword>
<dbReference type="InterPro" id="IPR016036">
    <property type="entry name" value="Malonyl_transacylase_ACP-bd"/>
</dbReference>
<sequence>MGAHGPYRPRPAPGGRPVDAQGPAPAGLRVSVAFLYPGQGTQRPGMLHDLPHCPAVVATLAEAERILPGSSRRDTAEALRSTVTTQVALCVAGVAATRALADEGAVPDAVAGHSAGAFPAAVAAGALTFAEALVAVHHRGELMRDAYPRGYGMAAVLGLTVPQARRVIESVSTGGDPVYLAVVDTDQQVVAAGSTRALDRLTTAAAEAGARRVHRLDVSVPSHCPLLGQVAGAMAEHLASVPRRRLGVPYAGDATGRLLHDADAVLDDLARGIATTVNWRDVTALLGELGTTLFVQTPPGHVLARIAQAAHPHARVIALADTGVADAALFARRVHARPRPTDQGGEA</sequence>
<dbReference type="Gene3D" id="3.30.70.250">
    <property type="entry name" value="Malonyl-CoA ACP transacylase, ACP-binding"/>
    <property type="match status" value="1"/>
</dbReference>
<dbReference type="SUPFAM" id="SSF55048">
    <property type="entry name" value="Probable ACP-binding domain of malonyl-CoA ACP transacylase"/>
    <property type="match status" value="1"/>
</dbReference>
<comment type="catalytic activity">
    <reaction evidence="4">
        <text>holo-[ACP] + malonyl-CoA = malonyl-[ACP] + CoA</text>
        <dbReference type="Rhea" id="RHEA:41792"/>
        <dbReference type="Rhea" id="RHEA-COMP:9623"/>
        <dbReference type="Rhea" id="RHEA-COMP:9685"/>
        <dbReference type="ChEBI" id="CHEBI:57287"/>
        <dbReference type="ChEBI" id="CHEBI:57384"/>
        <dbReference type="ChEBI" id="CHEBI:64479"/>
        <dbReference type="ChEBI" id="CHEBI:78449"/>
        <dbReference type="EC" id="2.3.1.39"/>
    </reaction>
</comment>
<dbReference type="InterPro" id="IPR001227">
    <property type="entry name" value="Ac_transferase_dom_sf"/>
</dbReference>
<name>A0ABV9EDH3_9ACTN</name>
<dbReference type="EMBL" id="JBHSFN010000009">
    <property type="protein sequence ID" value="MFC4587595.1"/>
    <property type="molecule type" value="Genomic_DNA"/>
</dbReference>
<reference evidence="8" key="1">
    <citation type="journal article" date="2019" name="Int. J. Syst. Evol. Microbiol.">
        <title>The Global Catalogue of Microorganisms (GCM) 10K type strain sequencing project: providing services to taxonomists for standard genome sequencing and annotation.</title>
        <authorList>
            <consortium name="The Broad Institute Genomics Platform"/>
            <consortium name="The Broad Institute Genome Sequencing Center for Infectious Disease"/>
            <person name="Wu L."/>
            <person name="Ma J."/>
        </authorList>
    </citation>
    <scope>NUCLEOTIDE SEQUENCE [LARGE SCALE GENOMIC DNA]</scope>
    <source>
        <strain evidence="8">CCUG 49560</strain>
    </source>
</reference>
<dbReference type="PANTHER" id="PTHR42681">
    <property type="entry name" value="MALONYL-COA-ACYL CARRIER PROTEIN TRANSACYLASE, MITOCHONDRIAL"/>
    <property type="match status" value="1"/>
</dbReference>
<gene>
    <name evidence="7" type="ORF">ACFO8L_15985</name>
</gene>
<evidence type="ECO:0000259" key="6">
    <source>
        <dbReference type="SMART" id="SM00827"/>
    </source>
</evidence>
<evidence type="ECO:0000256" key="2">
    <source>
        <dbReference type="ARBA" id="ARBA00022679"/>
    </source>
</evidence>
<dbReference type="Pfam" id="PF00698">
    <property type="entry name" value="Acyl_transf_1"/>
    <property type="match status" value="1"/>
</dbReference>
<evidence type="ECO:0000256" key="5">
    <source>
        <dbReference type="SAM" id="MobiDB-lite"/>
    </source>
</evidence>
<feature type="region of interest" description="Disordered" evidence="5">
    <location>
        <begin position="1"/>
        <end position="23"/>
    </location>
</feature>
<dbReference type="RefSeq" id="WP_262840524.1">
    <property type="nucleotide sequence ID" value="NZ_JANZYP010000001.1"/>
</dbReference>
<evidence type="ECO:0000256" key="1">
    <source>
        <dbReference type="ARBA" id="ARBA00013258"/>
    </source>
</evidence>
<evidence type="ECO:0000256" key="4">
    <source>
        <dbReference type="ARBA" id="ARBA00048462"/>
    </source>
</evidence>
<dbReference type="EC" id="2.3.1.39" evidence="1"/>
<dbReference type="Gene3D" id="3.40.366.10">
    <property type="entry name" value="Malonyl-Coenzyme A Acyl Carrier Protein, domain 2"/>
    <property type="match status" value="1"/>
</dbReference>
<evidence type="ECO:0000313" key="8">
    <source>
        <dbReference type="Proteomes" id="UP001595891"/>
    </source>
</evidence>
<dbReference type="InterPro" id="IPR050858">
    <property type="entry name" value="Mal-CoA-ACP_Trans/PKS_FabD"/>
</dbReference>
<dbReference type="SMART" id="SM00827">
    <property type="entry name" value="PKS_AT"/>
    <property type="match status" value="1"/>
</dbReference>
<dbReference type="PANTHER" id="PTHR42681:SF1">
    <property type="entry name" value="MALONYL-COA-ACYL CARRIER PROTEIN TRANSACYLASE, MITOCHONDRIAL"/>
    <property type="match status" value="1"/>
</dbReference>
<evidence type="ECO:0000313" key="7">
    <source>
        <dbReference type="EMBL" id="MFC4587595.1"/>
    </source>
</evidence>
<keyword evidence="2 7" id="KW-0808">Transferase</keyword>
<feature type="domain" description="Malonyl-CoA:ACP transacylase (MAT)" evidence="6">
    <location>
        <begin position="35"/>
        <end position="327"/>
    </location>
</feature>
<protein>
    <recommendedName>
        <fullName evidence="1">[acyl-carrier-protein] S-malonyltransferase</fullName>
        <ecNumber evidence="1">2.3.1.39</ecNumber>
    </recommendedName>
</protein>
<accession>A0ABV9EDH3</accession>
<proteinExistence type="predicted"/>
<dbReference type="InterPro" id="IPR014043">
    <property type="entry name" value="Acyl_transferase_dom"/>
</dbReference>
<comment type="caution">
    <text evidence="7">The sequence shown here is derived from an EMBL/GenBank/DDBJ whole genome shotgun (WGS) entry which is preliminary data.</text>
</comment>
<dbReference type="InterPro" id="IPR016035">
    <property type="entry name" value="Acyl_Trfase/lysoPLipase"/>
</dbReference>
<evidence type="ECO:0000256" key="3">
    <source>
        <dbReference type="ARBA" id="ARBA00023315"/>
    </source>
</evidence>
<keyword evidence="8" id="KW-1185">Reference proteome</keyword>
<dbReference type="Proteomes" id="UP001595891">
    <property type="component" value="Unassembled WGS sequence"/>
</dbReference>
<dbReference type="SUPFAM" id="SSF52151">
    <property type="entry name" value="FabD/lysophospholipase-like"/>
    <property type="match status" value="1"/>
</dbReference>